<dbReference type="InterPro" id="IPR010869">
    <property type="entry name" value="DUF1501"/>
</dbReference>
<protein>
    <submittedName>
        <fullName evidence="2">Uncharacterized protein (DUF1501 family)</fullName>
    </submittedName>
</protein>
<dbReference type="OrthoDB" id="9779968at2"/>
<dbReference type="InterPro" id="IPR006311">
    <property type="entry name" value="TAT_signal"/>
</dbReference>
<gene>
    <name evidence="2" type="ORF">EDC56_0089</name>
</gene>
<dbReference type="Pfam" id="PF07394">
    <property type="entry name" value="DUF1501"/>
    <property type="match status" value="1"/>
</dbReference>
<feature type="chain" id="PRO_5018195730" evidence="1">
    <location>
        <begin position="31"/>
        <end position="457"/>
    </location>
</feature>
<dbReference type="Proteomes" id="UP000275394">
    <property type="component" value="Unassembled WGS sequence"/>
</dbReference>
<organism evidence="2 3">
    <name type="scientific">Sinobacterium caligoides</name>
    <dbReference type="NCBI Taxonomy" id="933926"/>
    <lineage>
        <taxon>Bacteria</taxon>
        <taxon>Pseudomonadati</taxon>
        <taxon>Pseudomonadota</taxon>
        <taxon>Gammaproteobacteria</taxon>
        <taxon>Cellvibrionales</taxon>
        <taxon>Spongiibacteraceae</taxon>
        <taxon>Sinobacterium</taxon>
    </lineage>
</organism>
<dbReference type="AlphaFoldDB" id="A0A3N2DXM6"/>
<feature type="signal peptide" evidence="1">
    <location>
        <begin position="1"/>
        <end position="30"/>
    </location>
</feature>
<dbReference type="PANTHER" id="PTHR43737">
    <property type="entry name" value="BLL7424 PROTEIN"/>
    <property type="match status" value="1"/>
</dbReference>
<dbReference type="PROSITE" id="PS51318">
    <property type="entry name" value="TAT"/>
    <property type="match status" value="1"/>
</dbReference>
<dbReference type="RefSeq" id="WP_123710574.1">
    <property type="nucleotide sequence ID" value="NZ_RKHR01000003.1"/>
</dbReference>
<dbReference type="PANTHER" id="PTHR43737:SF1">
    <property type="entry name" value="DUF1501 DOMAIN-CONTAINING PROTEIN"/>
    <property type="match status" value="1"/>
</dbReference>
<evidence type="ECO:0000313" key="3">
    <source>
        <dbReference type="Proteomes" id="UP000275394"/>
    </source>
</evidence>
<name>A0A3N2DXM6_9GAMM</name>
<sequence>MNNYNRSRRRFIKKMCLTTAAATSSLNVFQQAIGSTAADDYKALVCIFLNGGNDSFNMFVPLDGAEYQSYQDSRTNLAIPRDSLLQVQPSNIAAANYGFHPAASAFKTLFDNEDLSILANVGALTTPVNLNNLDTVEKPPHIHSHLDQLNFWHSLDKTSQHLSGWGARALDKINTSIPPSNTVIPNAFTFSDSSLWLSSTERPFRLDSSGSVKLNGILENSQQGDSQAQKRTNAFLKLLEINNNHLFIDEFAKIQAKAQRRSWVMSRALDQADTNLDSINWPNHALAKDLNIIAKTISVRSQLGHKRDIFYIDAGGWDTHSNQLSRHALLLTQLSESMAAFNDAMKSMNIHDKVTTFTGSEFGRTLTSNGDGTDHGWGGHQLIMGGAVDGGKLFGAFPSLEIGGPDDYGRGRIIPTTSIDSYGATLAKWMGVNDDELHQIFPNLVNFNEKDIGFFSS</sequence>
<reference evidence="2 3" key="1">
    <citation type="submission" date="2018-11" db="EMBL/GenBank/DDBJ databases">
        <title>Genomic Encyclopedia of Type Strains, Phase IV (KMG-IV): sequencing the most valuable type-strain genomes for metagenomic binning, comparative biology and taxonomic classification.</title>
        <authorList>
            <person name="Goeker M."/>
        </authorList>
    </citation>
    <scope>NUCLEOTIDE SEQUENCE [LARGE SCALE GENOMIC DNA]</scope>
    <source>
        <strain evidence="2 3">DSM 100316</strain>
    </source>
</reference>
<keyword evidence="1" id="KW-0732">Signal</keyword>
<comment type="caution">
    <text evidence="2">The sequence shown here is derived from an EMBL/GenBank/DDBJ whole genome shotgun (WGS) entry which is preliminary data.</text>
</comment>
<dbReference type="EMBL" id="RKHR01000003">
    <property type="protein sequence ID" value="ROS04583.1"/>
    <property type="molecule type" value="Genomic_DNA"/>
</dbReference>
<keyword evidence="3" id="KW-1185">Reference proteome</keyword>
<evidence type="ECO:0000313" key="2">
    <source>
        <dbReference type="EMBL" id="ROS04583.1"/>
    </source>
</evidence>
<proteinExistence type="predicted"/>
<evidence type="ECO:0000256" key="1">
    <source>
        <dbReference type="SAM" id="SignalP"/>
    </source>
</evidence>
<accession>A0A3N2DXM6</accession>